<evidence type="ECO:0000313" key="3">
    <source>
        <dbReference type="Proteomes" id="UP000000763"/>
    </source>
</evidence>
<evidence type="ECO:0000256" key="1">
    <source>
        <dbReference type="SAM" id="MobiDB-lite"/>
    </source>
</evidence>
<dbReference type="AlphaFoldDB" id="Q8S6V3"/>
<accession>Q8S6V3</accession>
<sequence>MAEPPMVDGTSRKGGTPNRRSSLMEQKESSLIITVDLCCCRSLTKIRKTLCKLQESEDIRAIMYDDKAGTVAISGGFDPLVLPCKLRRKAGSVIKDIHLKKEREKNRVPPPPPPPPPQPAPAARAAFGTICGAGVAPGRACLCLGQCRCHCGGGYGCRCCGAAPPCYCVPIGGGGCSVVQFTYDEPSPACSIM</sequence>
<dbReference type="InterPro" id="IPR044169">
    <property type="entry name" value="PI21"/>
</dbReference>
<evidence type="ECO:0000313" key="2">
    <source>
        <dbReference type="EMBL" id="AAM18156.1"/>
    </source>
</evidence>
<dbReference type="PANTHER" id="PTHR47488">
    <property type="entry name" value="HEAVY METAL TRANSPORT/DETOXIFICATION SUPERFAMILY PROTEIN"/>
    <property type="match status" value="1"/>
</dbReference>
<dbReference type="EMBL" id="AC092172">
    <property type="protein sequence ID" value="AAM18156.1"/>
    <property type="molecule type" value="Genomic_DNA"/>
</dbReference>
<gene>
    <name evidence="2" type="primary">OSJNBa0014J14.16</name>
</gene>
<feature type="compositionally biased region" description="Pro residues" evidence="1">
    <location>
        <begin position="108"/>
        <end position="120"/>
    </location>
</feature>
<proteinExistence type="predicted"/>
<organism evidence="2 3">
    <name type="scientific">Oryza sativa subsp. japonica</name>
    <name type="common">Rice</name>
    <dbReference type="NCBI Taxonomy" id="39947"/>
    <lineage>
        <taxon>Eukaryota</taxon>
        <taxon>Viridiplantae</taxon>
        <taxon>Streptophyta</taxon>
        <taxon>Embryophyta</taxon>
        <taxon>Tracheophyta</taxon>
        <taxon>Spermatophyta</taxon>
        <taxon>Magnoliopsida</taxon>
        <taxon>Liliopsida</taxon>
        <taxon>Poales</taxon>
        <taxon>Poaceae</taxon>
        <taxon>BOP clade</taxon>
        <taxon>Oryzoideae</taxon>
        <taxon>Oryzeae</taxon>
        <taxon>Oryzinae</taxon>
        <taxon>Oryza</taxon>
        <taxon>Oryza sativa</taxon>
    </lineage>
</organism>
<reference evidence="3" key="2">
    <citation type="journal article" date="2008" name="Nucleic Acids Res.">
        <title>The rice annotation project database (RAP-DB): 2008 update.</title>
        <authorList>
            <consortium name="The rice annotation project (RAP)"/>
        </authorList>
    </citation>
    <scope>GENOME REANNOTATION</scope>
    <source>
        <strain evidence="3">cv. Nipponbare</strain>
    </source>
</reference>
<feature type="region of interest" description="Disordered" evidence="1">
    <location>
        <begin position="1"/>
        <end position="26"/>
    </location>
</feature>
<feature type="region of interest" description="Disordered" evidence="1">
    <location>
        <begin position="100"/>
        <end position="121"/>
    </location>
</feature>
<protein>
    <submittedName>
        <fullName evidence="2">Uncharacterized protein</fullName>
    </submittedName>
</protein>
<name>Q8S6V3_ORYSJ</name>
<reference evidence="3" key="1">
    <citation type="journal article" date="2005" name="Nature">
        <title>The map-based sequence of the rice genome.</title>
        <authorList>
            <consortium name="International rice genome sequencing project (IRGSP)"/>
            <person name="Matsumoto T."/>
            <person name="Wu J."/>
            <person name="Kanamori H."/>
            <person name="Katayose Y."/>
            <person name="Fujisawa M."/>
            <person name="Namiki N."/>
            <person name="Mizuno H."/>
            <person name="Yamamoto K."/>
            <person name="Antonio B.A."/>
            <person name="Baba T."/>
            <person name="Sakata K."/>
            <person name="Nagamura Y."/>
            <person name="Aoki H."/>
            <person name="Arikawa K."/>
            <person name="Arita K."/>
            <person name="Bito T."/>
            <person name="Chiden Y."/>
            <person name="Fujitsuka N."/>
            <person name="Fukunaka R."/>
            <person name="Hamada M."/>
            <person name="Harada C."/>
            <person name="Hayashi A."/>
            <person name="Hijishita S."/>
            <person name="Honda M."/>
            <person name="Hosokawa S."/>
            <person name="Ichikawa Y."/>
            <person name="Idonuma A."/>
            <person name="Iijima M."/>
            <person name="Ikeda M."/>
            <person name="Ikeno M."/>
            <person name="Ito K."/>
            <person name="Ito S."/>
            <person name="Ito T."/>
            <person name="Ito Y."/>
            <person name="Ito Y."/>
            <person name="Iwabuchi A."/>
            <person name="Kamiya K."/>
            <person name="Karasawa W."/>
            <person name="Kurita K."/>
            <person name="Katagiri S."/>
            <person name="Kikuta A."/>
            <person name="Kobayashi H."/>
            <person name="Kobayashi N."/>
            <person name="Machita K."/>
            <person name="Maehara T."/>
            <person name="Masukawa M."/>
            <person name="Mizubayashi T."/>
            <person name="Mukai Y."/>
            <person name="Nagasaki H."/>
            <person name="Nagata Y."/>
            <person name="Naito S."/>
            <person name="Nakashima M."/>
            <person name="Nakama Y."/>
            <person name="Nakamichi Y."/>
            <person name="Nakamura M."/>
            <person name="Meguro A."/>
            <person name="Negishi M."/>
            <person name="Ohta I."/>
            <person name="Ohta T."/>
            <person name="Okamoto M."/>
            <person name="Ono N."/>
            <person name="Saji S."/>
            <person name="Sakaguchi M."/>
            <person name="Sakai K."/>
            <person name="Shibata M."/>
            <person name="Shimokawa T."/>
            <person name="Song J."/>
            <person name="Takazaki Y."/>
            <person name="Terasawa K."/>
            <person name="Tsugane M."/>
            <person name="Tsuji K."/>
            <person name="Ueda S."/>
            <person name="Waki K."/>
            <person name="Yamagata H."/>
            <person name="Yamamoto M."/>
            <person name="Yamamoto S."/>
            <person name="Yamane H."/>
            <person name="Yoshiki S."/>
            <person name="Yoshihara R."/>
            <person name="Yukawa K."/>
            <person name="Zhong H."/>
            <person name="Yano M."/>
            <person name="Yuan Q."/>
            <person name="Ouyang S."/>
            <person name="Liu J."/>
            <person name="Jones K.M."/>
            <person name="Gansberger K."/>
            <person name="Moffat K."/>
            <person name="Hill J."/>
            <person name="Bera J."/>
            <person name="Fadrosh D."/>
            <person name="Jin S."/>
            <person name="Johri S."/>
            <person name="Kim M."/>
            <person name="Overton L."/>
            <person name="Reardon M."/>
            <person name="Tsitrin T."/>
            <person name="Vuong H."/>
            <person name="Weaver B."/>
            <person name="Ciecko A."/>
            <person name="Tallon L."/>
            <person name="Jackson J."/>
            <person name="Pai G."/>
            <person name="Aken S.V."/>
            <person name="Utterback T."/>
            <person name="Reidmuller S."/>
            <person name="Feldblyum T."/>
            <person name="Hsiao J."/>
            <person name="Zismann V."/>
            <person name="Iobst S."/>
            <person name="de Vazeille A.R."/>
            <person name="Buell C.R."/>
            <person name="Ying K."/>
            <person name="Li Y."/>
            <person name="Lu T."/>
            <person name="Huang Y."/>
            <person name="Zhao Q."/>
            <person name="Feng Q."/>
            <person name="Zhang L."/>
            <person name="Zhu J."/>
            <person name="Weng Q."/>
            <person name="Mu J."/>
            <person name="Lu Y."/>
            <person name="Fan D."/>
            <person name="Liu Y."/>
            <person name="Guan J."/>
            <person name="Zhang Y."/>
            <person name="Yu S."/>
            <person name="Liu X."/>
            <person name="Zhang Y."/>
            <person name="Hong G."/>
            <person name="Han B."/>
            <person name="Choisne N."/>
            <person name="Demange N."/>
            <person name="Orjeda G."/>
            <person name="Samain S."/>
            <person name="Cattolico L."/>
            <person name="Pelletier E."/>
            <person name="Couloux A."/>
            <person name="Segurens B."/>
            <person name="Wincker P."/>
            <person name="D'Hont A."/>
            <person name="Scarpelli C."/>
            <person name="Weissenbach J."/>
            <person name="Salanoubat M."/>
            <person name="Quetier F."/>
            <person name="Yu Y."/>
            <person name="Kim H.R."/>
            <person name="Rambo T."/>
            <person name="Currie J."/>
            <person name="Collura K."/>
            <person name="Luo M."/>
            <person name="Yang T."/>
            <person name="Ammiraju J.S.S."/>
            <person name="Engler F."/>
            <person name="Soderlund C."/>
            <person name="Wing R.A."/>
            <person name="Palmer L.E."/>
            <person name="de la Bastide M."/>
            <person name="Spiegel L."/>
            <person name="Nascimento L."/>
            <person name="Zutavern T."/>
            <person name="O'Shaughnessy A."/>
            <person name="Dike S."/>
            <person name="Dedhia N."/>
            <person name="Preston R."/>
            <person name="Balija V."/>
            <person name="McCombie W.R."/>
            <person name="Chow T."/>
            <person name="Chen H."/>
            <person name="Chung M."/>
            <person name="Chen C."/>
            <person name="Shaw J."/>
            <person name="Wu H."/>
            <person name="Hsiao K."/>
            <person name="Chao Y."/>
            <person name="Chu M."/>
            <person name="Cheng C."/>
            <person name="Hour A."/>
            <person name="Lee P."/>
            <person name="Lin S."/>
            <person name="Lin Y."/>
            <person name="Liou J."/>
            <person name="Liu S."/>
            <person name="Hsing Y."/>
            <person name="Raghuvanshi S."/>
            <person name="Mohanty A."/>
            <person name="Bharti A.K."/>
            <person name="Gaur A."/>
            <person name="Gupta V."/>
            <person name="Kumar D."/>
            <person name="Ravi V."/>
            <person name="Vij S."/>
            <person name="Kapur A."/>
            <person name="Khurana P."/>
            <person name="Khurana P."/>
            <person name="Khurana J.P."/>
            <person name="Tyagi A.K."/>
            <person name="Gaikwad K."/>
            <person name="Singh A."/>
            <person name="Dalal V."/>
            <person name="Srivastava S."/>
            <person name="Dixit A."/>
            <person name="Pal A.K."/>
            <person name="Ghazi I.A."/>
            <person name="Yadav M."/>
            <person name="Pandit A."/>
            <person name="Bhargava A."/>
            <person name="Sureshbabu K."/>
            <person name="Batra K."/>
            <person name="Sharma T.R."/>
            <person name="Mohapatra T."/>
            <person name="Singh N.K."/>
            <person name="Messing J."/>
            <person name="Nelson A.B."/>
            <person name="Fuks G."/>
            <person name="Kavchok S."/>
            <person name="Keizer G."/>
            <person name="Linton E."/>
            <person name="Llaca V."/>
            <person name="Song R."/>
            <person name="Tanyolac B."/>
            <person name="Young S."/>
            <person name="Ho-Il K."/>
            <person name="Hahn J.H."/>
            <person name="Sangsakoo G."/>
            <person name="Vanavichit A."/>
            <person name="de Mattos Luiz.A.T."/>
            <person name="Zimmer P.D."/>
            <person name="Malone G."/>
            <person name="Dellagostin O."/>
            <person name="de Oliveira A.C."/>
            <person name="Bevan M."/>
            <person name="Bancroft I."/>
            <person name="Minx P."/>
            <person name="Cordum H."/>
            <person name="Wilson R."/>
            <person name="Cheng Z."/>
            <person name="Jin W."/>
            <person name="Jiang J."/>
            <person name="Leong S.A."/>
            <person name="Iwama H."/>
            <person name="Gojobori T."/>
            <person name="Itoh T."/>
            <person name="Niimura Y."/>
            <person name="Fujii Y."/>
            <person name="Habara T."/>
            <person name="Sakai H."/>
            <person name="Sato Y."/>
            <person name="Wilson G."/>
            <person name="Kumar K."/>
            <person name="McCouch S."/>
            <person name="Juretic N."/>
            <person name="Hoen D."/>
            <person name="Wright S."/>
            <person name="Bruskiewich R."/>
            <person name="Bureau T."/>
            <person name="Miyao A."/>
            <person name="Hirochika H."/>
            <person name="Nishikawa T."/>
            <person name="Kadowaki K."/>
            <person name="Sugiura M."/>
            <person name="Burr B."/>
            <person name="Sasaki T."/>
        </authorList>
    </citation>
    <scope>NUCLEOTIDE SEQUENCE [LARGE SCALE GENOMIC DNA]</scope>
    <source>
        <strain evidence="3">cv. Nipponbare</strain>
    </source>
</reference>
<dbReference type="PANTHER" id="PTHR47488:SF20">
    <property type="entry name" value="OS10G0207700 PROTEIN"/>
    <property type="match status" value="1"/>
</dbReference>
<dbReference type="GO" id="GO:1900150">
    <property type="term" value="P:regulation of defense response to fungus"/>
    <property type="evidence" value="ECO:0007669"/>
    <property type="project" value="InterPro"/>
</dbReference>
<dbReference type="Proteomes" id="UP000000763">
    <property type="component" value="Chromosome 10"/>
</dbReference>